<evidence type="ECO:0000256" key="1">
    <source>
        <dbReference type="RuleBase" id="RU004003"/>
    </source>
</evidence>
<name>A0A517ZBF4_9PLAN</name>
<evidence type="ECO:0000313" key="7">
    <source>
        <dbReference type="Proteomes" id="UP000320496"/>
    </source>
</evidence>
<keyword evidence="2" id="KW-0175">Coiled coil</keyword>
<evidence type="ECO:0000259" key="5">
    <source>
        <dbReference type="Pfam" id="PF00263"/>
    </source>
</evidence>
<gene>
    <name evidence="6" type="primary">pilQ_2</name>
    <name evidence="6" type="ORF">Mal4_41720</name>
</gene>
<feature type="compositionally biased region" description="Low complexity" evidence="3">
    <location>
        <begin position="482"/>
        <end position="495"/>
    </location>
</feature>
<feature type="region of interest" description="Disordered" evidence="3">
    <location>
        <begin position="393"/>
        <end position="416"/>
    </location>
</feature>
<feature type="compositionally biased region" description="Gly residues" evidence="3">
    <location>
        <begin position="1229"/>
        <end position="1250"/>
    </location>
</feature>
<feature type="chain" id="PRO_5021708721" evidence="4">
    <location>
        <begin position="27"/>
        <end position="1583"/>
    </location>
</feature>
<feature type="signal peptide" evidence="4">
    <location>
        <begin position="1"/>
        <end position="26"/>
    </location>
</feature>
<organism evidence="6 7">
    <name type="scientific">Maioricimonas rarisocia</name>
    <dbReference type="NCBI Taxonomy" id="2528026"/>
    <lineage>
        <taxon>Bacteria</taxon>
        <taxon>Pseudomonadati</taxon>
        <taxon>Planctomycetota</taxon>
        <taxon>Planctomycetia</taxon>
        <taxon>Planctomycetales</taxon>
        <taxon>Planctomycetaceae</taxon>
        <taxon>Maioricimonas</taxon>
    </lineage>
</organism>
<dbReference type="InterPro" id="IPR051808">
    <property type="entry name" value="Type_IV_pilus_biogenesis"/>
</dbReference>
<protein>
    <submittedName>
        <fullName evidence="6">Type IV pilus biogenesis and competence protein PilQ</fullName>
    </submittedName>
</protein>
<dbReference type="PANTHER" id="PTHR30604">
    <property type="entry name" value="PROTEIN TRANSPORT PROTEIN HOFQ"/>
    <property type="match status" value="1"/>
</dbReference>
<comment type="similarity">
    <text evidence="1">Belongs to the bacterial secretin family.</text>
</comment>
<sequence length="1583" mass="170356" precursor="true">MFRIFGIVACVCLAAATVWCVGQTHAQDAGVAAGQSFERYQRNSAAAEPASPAGPASWNGPSDVTRRRIEDYLREARVALKEGRREEALRLAKAADQMAYQWKVRFGPDQVSPAEMVAMIEEGGQPGLPVAEARPADAQTMTPDEINDKRRYVRQLLLSAQELIGEGKYEAARQKALQAKRVDVPYEPFDLRPDHILAEVARHQQVSPDGPSDTFLASFESREDKTQPTQAMPPQTTEEITTASSESEADRKARADELLKMARQAIDAGHYTEARTYALEANELDVVYGLFDDRPEHLLADIERKTGTTIIAGKTPRTRAPQAGESAEAKRERGLALLREAREMMSRGDLDAARAKALEAQELEASYSLFDDRPELVLQEIRGNQTNQMIADASQPTEAAAPAQPATAAGDEENQKAQQLLAEARTALQNGDLTTAEQKVDAAEQIDVAYGLFDDRPEIVRHDIQRVAASMGKPTTQNLAATEPAAQPQAPAEPTAGDEAKKQQALALLEEARDLLASGKADEARAKAEAARQLNVTYDLFEDRPEIVLAQIERTSQSAPAGGSAFSDEPTAEPAVAMETGNEPQADPFAAQPLDLTSEEPQKMASNSPFGGGVANPTRDAAVVPSSQVSALEMYNQGVQHLREGDRNAAYEAFLQAYHSGQRLDPYRQQQLQDKIRELAPRGIRQVSNSEPAPAPAPAFDSSPLEAAIQQQQVKYDRLRTEVLNAIFRAERLREKSPEKALQILNQTSEAIAESGLSEQQTALLASSVQNSRSSIEAFMTQHAPLLELERQNGEVRKQIELELANRVRVEQELASLVDEFNRLMDQRRYAEAQVVAKQAKELDAENPAVINMVLKSQIAYRDFRNQQLRDAKESTFFETLDDVEWSLVHDITDEHPISYPDATTWNELSKRREKFNNVDAIERSAEEIRVRKSLSQPVSLHFDSVPLVEVMAHIATQHAINVKVDDPGLADVGVTSNEPVTIHVDGIQLKSALNLILKPLELDYLIEDEVLQVTSRLRQQGDLKTRVYPVADLVVPIPIRAPVSQFQPGTGMGLPGAGFNFPGGQFSVPGGGMQNGLSQVGPDPLAPPANGTGLPPTGGANPLLGGGAASDYDFDALSDLIQTTVTPDAWDEYGGQGSVNRHESTLSLVIRQTQKVHQEIADLLEQLRRLQDLQVTIEVRFITVSDSFFERIGIDFDFNVNDTVGGPNVDNDFFPLNRFGSVDPNNGSTGGVGQGGQTGQTGGQGGQQQQGGTTSPSAPFSPGPDINIVGRDDWPGNTVVGLIQPNQFSSDLDIPFRQGSFDIGVPEFGGFQPEAGLQFGMAILSDIEAFLFVQAAQGDERSNILFAPKLTLFNGQTGSVVSQLQRPFVISVIPVASAFSIGFQPIVQTIPEGVQLTVRAVVSADRRYVRLAVSPFFTNVTDVFTFSFVSGGGAGGIGGQGGGGFGGGGFGGGIGGQGGGGGFGGGGGIGGQGGGIGGQGGGQQQQGGTAGGNVTVQQPVIDVVTVDTVVSVPDGGTVLLGGVKRLREGRSMSGVPILNKIPYVSRLFKNTGVGRETDSLMLMVTPRIIIQEEEEELLGIPQ</sequence>
<dbReference type="KEGG" id="mri:Mal4_41720"/>
<feature type="coiled-coil region" evidence="2">
    <location>
        <begin position="786"/>
        <end position="827"/>
    </location>
</feature>
<feature type="region of interest" description="Disordered" evidence="3">
    <location>
        <begin position="43"/>
        <end position="62"/>
    </location>
</feature>
<dbReference type="Pfam" id="PF00263">
    <property type="entry name" value="Secretin"/>
    <property type="match status" value="1"/>
</dbReference>
<dbReference type="InterPro" id="IPR004846">
    <property type="entry name" value="T2SS/T3SS_dom"/>
</dbReference>
<evidence type="ECO:0000256" key="3">
    <source>
        <dbReference type="SAM" id="MobiDB-lite"/>
    </source>
</evidence>
<evidence type="ECO:0000313" key="6">
    <source>
        <dbReference type="EMBL" id="QDU39824.1"/>
    </source>
</evidence>
<evidence type="ECO:0000256" key="2">
    <source>
        <dbReference type="SAM" id="Coils"/>
    </source>
</evidence>
<feature type="region of interest" description="Disordered" evidence="3">
    <location>
        <begin position="1216"/>
        <end position="1268"/>
    </location>
</feature>
<feature type="compositionally biased region" description="Low complexity" evidence="3">
    <location>
        <begin position="227"/>
        <end position="246"/>
    </location>
</feature>
<reference evidence="6 7" key="1">
    <citation type="submission" date="2019-02" db="EMBL/GenBank/DDBJ databases">
        <title>Deep-cultivation of Planctomycetes and their phenomic and genomic characterization uncovers novel biology.</title>
        <authorList>
            <person name="Wiegand S."/>
            <person name="Jogler M."/>
            <person name="Boedeker C."/>
            <person name="Pinto D."/>
            <person name="Vollmers J."/>
            <person name="Rivas-Marin E."/>
            <person name="Kohn T."/>
            <person name="Peeters S.H."/>
            <person name="Heuer A."/>
            <person name="Rast P."/>
            <person name="Oberbeckmann S."/>
            <person name="Bunk B."/>
            <person name="Jeske O."/>
            <person name="Meyerdierks A."/>
            <person name="Storesund J.E."/>
            <person name="Kallscheuer N."/>
            <person name="Luecker S."/>
            <person name="Lage O.M."/>
            <person name="Pohl T."/>
            <person name="Merkel B.J."/>
            <person name="Hornburger P."/>
            <person name="Mueller R.-W."/>
            <person name="Bruemmer F."/>
            <person name="Labrenz M."/>
            <person name="Spormann A.M."/>
            <person name="Op den Camp H."/>
            <person name="Overmann J."/>
            <person name="Amann R."/>
            <person name="Jetten M.S.M."/>
            <person name="Mascher T."/>
            <person name="Medema M.H."/>
            <person name="Devos D.P."/>
            <person name="Kaster A.-K."/>
            <person name="Ovreas L."/>
            <person name="Rohde M."/>
            <person name="Galperin M.Y."/>
            <person name="Jogler C."/>
        </authorList>
    </citation>
    <scope>NUCLEOTIDE SEQUENCE [LARGE SCALE GENOMIC DNA]</scope>
    <source>
        <strain evidence="6 7">Mal4</strain>
    </source>
</reference>
<dbReference type="EMBL" id="CP036275">
    <property type="protein sequence ID" value="QDU39824.1"/>
    <property type="molecule type" value="Genomic_DNA"/>
</dbReference>
<accession>A0A517ZBF4</accession>
<dbReference type="RefSeq" id="WP_197443647.1">
    <property type="nucleotide sequence ID" value="NZ_CP036275.1"/>
</dbReference>
<feature type="compositionally biased region" description="Low complexity" evidence="3">
    <location>
        <begin position="393"/>
        <end position="409"/>
    </location>
</feature>
<dbReference type="GO" id="GO:0009306">
    <property type="term" value="P:protein secretion"/>
    <property type="evidence" value="ECO:0007669"/>
    <property type="project" value="InterPro"/>
</dbReference>
<dbReference type="PANTHER" id="PTHR30604:SF1">
    <property type="entry name" value="DNA UTILIZATION PROTEIN HOFQ"/>
    <property type="match status" value="1"/>
</dbReference>
<feature type="domain" description="Type II/III secretion system secretin-like" evidence="5">
    <location>
        <begin position="1488"/>
        <end position="1570"/>
    </location>
</feature>
<dbReference type="Proteomes" id="UP000320496">
    <property type="component" value="Chromosome"/>
</dbReference>
<proteinExistence type="inferred from homology"/>
<keyword evidence="7" id="KW-1185">Reference proteome</keyword>
<feature type="region of interest" description="Disordered" evidence="3">
    <location>
        <begin position="221"/>
        <end position="252"/>
    </location>
</feature>
<feature type="region of interest" description="Disordered" evidence="3">
    <location>
        <begin position="482"/>
        <end position="502"/>
    </location>
</feature>
<feature type="region of interest" description="Disordered" evidence="3">
    <location>
        <begin position="1071"/>
        <end position="1106"/>
    </location>
</feature>
<evidence type="ECO:0000256" key="4">
    <source>
        <dbReference type="SAM" id="SignalP"/>
    </source>
</evidence>
<feature type="compositionally biased region" description="Low complexity" evidence="3">
    <location>
        <begin position="1089"/>
        <end position="1104"/>
    </location>
</feature>
<keyword evidence="4" id="KW-0732">Signal</keyword>
<feature type="compositionally biased region" description="Low complexity" evidence="3">
    <location>
        <begin position="44"/>
        <end position="57"/>
    </location>
</feature>